<name>A0ABY6GUZ9_9GAMM</name>
<dbReference type="PANTHER" id="PTHR33295:SF8">
    <property type="entry name" value="AAA+ ATPASE DOMAIN-CONTAINING PROTEIN"/>
    <property type="match status" value="1"/>
</dbReference>
<organism evidence="3 4">
    <name type="scientific">Endozoicomonas euniceicola</name>
    <dbReference type="NCBI Taxonomy" id="1234143"/>
    <lineage>
        <taxon>Bacteria</taxon>
        <taxon>Pseudomonadati</taxon>
        <taxon>Pseudomonadota</taxon>
        <taxon>Gammaproteobacteria</taxon>
        <taxon>Oceanospirillales</taxon>
        <taxon>Endozoicomonadaceae</taxon>
        <taxon>Endozoicomonas</taxon>
    </lineage>
</organism>
<dbReference type="GO" id="GO:0005524">
    <property type="term" value="F:ATP binding"/>
    <property type="evidence" value="ECO:0007669"/>
    <property type="project" value="UniProtKB-KW"/>
</dbReference>
<evidence type="ECO:0000313" key="4">
    <source>
        <dbReference type="Proteomes" id="UP001163255"/>
    </source>
</evidence>
<evidence type="ECO:0000259" key="1">
    <source>
        <dbReference type="Pfam" id="PF13173"/>
    </source>
</evidence>
<dbReference type="SUPFAM" id="SSF52540">
    <property type="entry name" value="P-loop containing nucleoside triphosphate hydrolases"/>
    <property type="match status" value="1"/>
</dbReference>
<dbReference type="InterPro" id="IPR027417">
    <property type="entry name" value="P-loop_NTPase"/>
</dbReference>
<proteinExistence type="predicted"/>
<dbReference type="Gene3D" id="3.40.50.300">
    <property type="entry name" value="P-loop containing nucleotide triphosphate hydrolases"/>
    <property type="match status" value="1"/>
</dbReference>
<feature type="domain" description="AAA" evidence="1">
    <location>
        <begin position="51"/>
        <end position="183"/>
    </location>
</feature>
<dbReference type="PANTHER" id="PTHR33295">
    <property type="entry name" value="ATPASE"/>
    <property type="match status" value="1"/>
</dbReference>
<sequence length="471" mass="54070">MLTISGNEIIKRLYFDNPWWETSSVESRYQNYPRRFYFTPFFELVRESSINRAAVLMGPRRVGKTVMVYHTIEKLLEEGVSPNRILYVSLETPIYTGLSLEQILNFFTEEFEHKRDSKLYIIFDEIQYLANWEVHLKSLVDSYPCHKYIATGSAAAALKLKSRESGAGRFTEFLLPPLTFAEYISFIKKSDELMSCDDGSWNTLDIEELNKEFVNYLNYGGYPEAVFSTLIQEDSSRYVKSDIIDKVLLRDLPSLYGINDVQELNKLFNAIAYNTGNEITLEALSKSSGVSKNTIKKYIEYLEAAFLIKIIHRVDITAKKFKRATTFKVYLTNPSMRAALFGPVEGNHDAMDALTETAIFSQWVHNADIENLHYARWKAGEVDIVWLNLATQKPYWCVEVKWSDLPCSDYKVLKGIIAFIKQHDLGNGLVTTRTITQKQIVDGVELRYKPSAAYAYTLGASILEGLTKKFR</sequence>
<keyword evidence="3" id="KW-0067">ATP-binding</keyword>
<evidence type="ECO:0000313" key="3">
    <source>
        <dbReference type="EMBL" id="UYM16598.1"/>
    </source>
</evidence>
<keyword evidence="4" id="KW-1185">Reference proteome</keyword>
<dbReference type="Pfam" id="PF13173">
    <property type="entry name" value="AAA_14"/>
    <property type="match status" value="1"/>
</dbReference>
<dbReference type="EMBL" id="CP103300">
    <property type="protein sequence ID" value="UYM16598.1"/>
    <property type="molecule type" value="Genomic_DNA"/>
</dbReference>
<dbReference type="RefSeq" id="WP_262598893.1">
    <property type="nucleotide sequence ID" value="NZ_CP103300.1"/>
</dbReference>
<accession>A0ABY6GUZ9</accession>
<dbReference type="InterPro" id="IPR025420">
    <property type="entry name" value="DUF4143"/>
</dbReference>
<evidence type="ECO:0000259" key="2">
    <source>
        <dbReference type="Pfam" id="PF13635"/>
    </source>
</evidence>
<feature type="domain" description="DUF4143" evidence="2">
    <location>
        <begin position="250"/>
        <end position="403"/>
    </location>
</feature>
<keyword evidence="3" id="KW-0547">Nucleotide-binding</keyword>
<dbReference type="InterPro" id="IPR041682">
    <property type="entry name" value="AAA_14"/>
</dbReference>
<protein>
    <submittedName>
        <fullName evidence="3">ATP-binding protein</fullName>
    </submittedName>
</protein>
<reference evidence="3" key="1">
    <citation type="submission" date="2022-10" db="EMBL/GenBank/DDBJ databases">
        <title>Completed Genome Sequence of two octocoral isolated bacterium, Endozoicomonas euniceicola EF212T and Endozoicomonas gorgoniicola PS125T.</title>
        <authorList>
            <person name="Chiou Y.-J."/>
            <person name="Chen Y.-H."/>
        </authorList>
    </citation>
    <scope>NUCLEOTIDE SEQUENCE</scope>
    <source>
        <strain evidence="3">EF212</strain>
    </source>
</reference>
<dbReference type="Proteomes" id="UP001163255">
    <property type="component" value="Chromosome"/>
</dbReference>
<dbReference type="Pfam" id="PF13635">
    <property type="entry name" value="DUF4143"/>
    <property type="match status" value="1"/>
</dbReference>
<gene>
    <name evidence="3" type="ORF">NX720_01310</name>
</gene>